<keyword evidence="11" id="KW-1185">Reference proteome</keyword>
<evidence type="ECO:0000259" key="9">
    <source>
        <dbReference type="PROSITE" id="PS50850"/>
    </source>
</evidence>
<comment type="subcellular location">
    <subcellularLocation>
        <location evidence="1">Cell membrane</location>
        <topology evidence="1">Multi-pass membrane protein</topology>
    </subcellularLocation>
</comment>
<dbReference type="InterPro" id="IPR011701">
    <property type="entry name" value="MFS"/>
</dbReference>
<evidence type="ECO:0000256" key="1">
    <source>
        <dbReference type="ARBA" id="ARBA00004651"/>
    </source>
</evidence>
<evidence type="ECO:0000313" key="10">
    <source>
        <dbReference type="EMBL" id="MFC7014966.1"/>
    </source>
</evidence>
<dbReference type="PROSITE" id="PS50850">
    <property type="entry name" value="MFS"/>
    <property type="match status" value="1"/>
</dbReference>
<accession>A0ABW2E4G4</accession>
<evidence type="ECO:0000256" key="4">
    <source>
        <dbReference type="ARBA" id="ARBA00022692"/>
    </source>
</evidence>
<name>A0ABW2E4G4_9ACTN</name>
<dbReference type="PANTHER" id="PTHR42718:SF46">
    <property type="entry name" value="BLR6921 PROTEIN"/>
    <property type="match status" value="1"/>
</dbReference>
<feature type="transmembrane region" description="Helical" evidence="8">
    <location>
        <begin position="247"/>
        <end position="271"/>
    </location>
</feature>
<feature type="transmembrane region" description="Helical" evidence="8">
    <location>
        <begin position="57"/>
        <end position="76"/>
    </location>
</feature>
<organism evidence="10 11">
    <name type="scientific">Streptomyces viridiviolaceus</name>
    <dbReference type="NCBI Taxonomy" id="68282"/>
    <lineage>
        <taxon>Bacteria</taxon>
        <taxon>Bacillati</taxon>
        <taxon>Actinomycetota</taxon>
        <taxon>Actinomycetes</taxon>
        <taxon>Kitasatosporales</taxon>
        <taxon>Streptomycetaceae</taxon>
        <taxon>Streptomyces</taxon>
    </lineage>
</organism>
<gene>
    <name evidence="10" type="ORF">ACFQMH_25340</name>
</gene>
<dbReference type="Pfam" id="PF07690">
    <property type="entry name" value="MFS_1"/>
    <property type="match status" value="1"/>
</dbReference>
<dbReference type="EMBL" id="JBHSYM010000057">
    <property type="protein sequence ID" value="MFC7014966.1"/>
    <property type="molecule type" value="Genomic_DNA"/>
</dbReference>
<evidence type="ECO:0000256" key="6">
    <source>
        <dbReference type="ARBA" id="ARBA00023136"/>
    </source>
</evidence>
<feature type="transmembrane region" description="Helical" evidence="8">
    <location>
        <begin position="119"/>
        <end position="138"/>
    </location>
</feature>
<protein>
    <submittedName>
        <fullName evidence="10">DHA2 family efflux MFS transporter permease subunit</fullName>
    </submittedName>
</protein>
<sequence>MIVLDQNIVNVALPAVQSGLGLSSENLVWVVNAYVIPFGGLLLLAGRLGDLIGRKAVFLTGIVLFSASSVLCGVAGSETSLIVSRFLQGMGGAVASACILGMVATVFSGRREQAQAIAAYSFASAGGGAVGPLLGGVLTEMLSWHWIFFINAPIGATLVLVGMRVIPGDRGEGMGKGTDFLGALLVTSGMMLLVYTVVDAERVGWGAARTLLLGPLSLLLLIGFVVRQATAARPLLPLSLFRSRSLAAANIVQFLMIAGMFGLLFFGTLYLQRVLRYGSLQAGLGFVPIAVVIAVVSLGLSTRLITKFGRRAMLLLGLALIVGAFVMLSFARVDGVYLVDFLPASLVMGLGFGLAAPAVMGLGMTAVSSAESGIASGLFNTTQQIGGALGLTVLSAFVSARTNSLIAAGTTEAEALVGGYHVAFLAAAGFTLTALIIGTGLLKATPPVGVEQQSTESPVQNAPAS</sequence>
<dbReference type="Proteomes" id="UP001596409">
    <property type="component" value="Unassembled WGS sequence"/>
</dbReference>
<proteinExistence type="predicted"/>
<feature type="transmembrane region" description="Helical" evidence="8">
    <location>
        <begin position="343"/>
        <end position="367"/>
    </location>
</feature>
<evidence type="ECO:0000256" key="7">
    <source>
        <dbReference type="ARBA" id="ARBA00023251"/>
    </source>
</evidence>
<comment type="caution">
    <text evidence="10">The sequence shown here is derived from an EMBL/GenBank/DDBJ whole genome shotgun (WGS) entry which is preliminary data.</text>
</comment>
<keyword evidence="2" id="KW-0813">Transport</keyword>
<feature type="transmembrane region" description="Helical" evidence="8">
    <location>
        <begin position="27"/>
        <end position="45"/>
    </location>
</feature>
<evidence type="ECO:0000313" key="11">
    <source>
        <dbReference type="Proteomes" id="UP001596409"/>
    </source>
</evidence>
<evidence type="ECO:0000256" key="2">
    <source>
        <dbReference type="ARBA" id="ARBA00022448"/>
    </source>
</evidence>
<dbReference type="NCBIfam" id="TIGR00711">
    <property type="entry name" value="efflux_EmrB"/>
    <property type="match status" value="1"/>
</dbReference>
<dbReference type="RefSeq" id="WP_229881191.1">
    <property type="nucleotide sequence ID" value="NZ_BMWA01000016.1"/>
</dbReference>
<dbReference type="PANTHER" id="PTHR42718">
    <property type="entry name" value="MAJOR FACILITATOR SUPERFAMILY MULTIDRUG TRANSPORTER MFSC"/>
    <property type="match status" value="1"/>
</dbReference>
<keyword evidence="5 8" id="KW-1133">Transmembrane helix</keyword>
<feature type="transmembrane region" description="Helical" evidence="8">
    <location>
        <begin position="277"/>
        <end position="300"/>
    </location>
</feature>
<feature type="transmembrane region" description="Helical" evidence="8">
    <location>
        <begin position="178"/>
        <end position="198"/>
    </location>
</feature>
<feature type="transmembrane region" description="Helical" evidence="8">
    <location>
        <begin position="312"/>
        <end position="331"/>
    </location>
</feature>
<keyword evidence="6 8" id="KW-0472">Membrane</keyword>
<dbReference type="InterPro" id="IPR036259">
    <property type="entry name" value="MFS_trans_sf"/>
</dbReference>
<keyword evidence="7" id="KW-0046">Antibiotic resistance</keyword>
<dbReference type="Gene3D" id="1.20.1250.20">
    <property type="entry name" value="MFS general substrate transporter like domains"/>
    <property type="match status" value="1"/>
</dbReference>
<feature type="transmembrane region" description="Helical" evidence="8">
    <location>
        <begin position="420"/>
        <end position="442"/>
    </location>
</feature>
<dbReference type="InterPro" id="IPR020846">
    <property type="entry name" value="MFS_dom"/>
</dbReference>
<keyword evidence="3" id="KW-1003">Cell membrane</keyword>
<dbReference type="CDD" id="cd17321">
    <property type="entry name" value="MFS_MMR_MDR_like"/>
    <property type="match status" value="1"/>
</dbReference>
<evidence type="ECO:0000256" key="8">
    <source>
        <dbReference type="SAM" id="Phobius"/>
    </source>
</evidence>
<feature type="transmembrane region" description="Helical" evidence="8">
    <location>
        <begin position="144"/>
        <end position="166"/>
    </location>
</feature>
<reference evidence="11" key="1">
    <citation type="journal article" date="2019" name="Int. J. Syst. Evol. Microbiol.">
        <title>The Global Catalogue of Microorganisms (GCM) 10K type strain sequencing project: providing services to taxonomists for standard genome sequencing and annotation.</title>
        <authorList>
            <consortium name="The Broad Institute Genomics Platform"/>
            <consortium name="The Broad Institute Genome Sequencing Center for Infectious Disease"/>
            <person name="Wu L."/>
            <person name="Ma J."/>
        </authorList>
    </citation>
    <scope>NUCLEOTIDE SEQUENCE [LARGE SCALE GENOMIC DNA]</scope>
    <source>
        <strain evidence="11">JCM 4855</strain>
    </source>
</reference>
<dbReference type="SUPFAM" id="SSF103473">
    <property type="entry name" value="MFS general substrate transporter"/>
    <property type="match status" value="1"/>
</dbReference>
<evidence type="ECO:0000256" key="3">
    <source>
        <dbReference type="ARBA" id="ARBA00022475"/>
    </source>
</evidence>
<keyword evidence="4 8" id="KW-0812">Transmembrane</keyword>
<feature type="transmembrane region" description="Helical" evidence="8">
    <location>
        <begin position="82"/>
        <end position="107"/>
    </location>
</feature>
<evidence type="ECO:0000256" key="5">
    <source>
        <dbReference type="ARBA" id="ARBA00022989"/>
    </source>
</evidence>
<feature type="transmembrane region" description="Helical" evidence="8">
    <location>
        <begin position="204"/>
        <end position="226"/>
    </location>
</feature>
<dbReference type="InterPro" id="IPR004638">
    <property type="entry name" value="EmrB-like"/>
</dbReference>
<feature type="domain" description="Major facilitator superfamily (MFS) profile" evidence="9">
    <location>
        <begin position="1"/>
        <end position="446"/>
    </location>
</feature>
<dbReference type="Gene3D" id="1.20.1720.10">
    <property type="entry name" value="Multidrug resistance protein D"/>
    <property type="match status" value="1"/>
</dbReference>